<dbReference type="PANTHER" id="PTHR33908:SF11">
    <property type="entry name" value="MEMBRANE PROTEIN"/>
    <property type="match status" value="1"/>
</dbReference>
<keyword evidence="2" id="KW-1003">Cell membrane</keyword>
<evidence type="ECO:0000256" key="7">
    <source>
        <dbReference type="ARBA" id="ARBA00023136"/>
    </source>
</evidence>
<keyword evidence="5 8" id="KW-0812">Transmembrane</keyword>
<name>A0A2G9XCA4_UNCKA</name>
<proteinExistence type="predicted"/>
<feature type="transmembrane region" description="Helical" evidence="8">
    <location>
        <begin position="321"/>
        <end position="341"/>
    </location>
</feature>
<evidence type="ECO:0000256" key="2">
    <source>
        <dbReference type="ARBA" id="ARBA00022475"/>
    </source>
</evidence>
<feature type="transmembrane region" description="Helical" evidence="8">
    <location>
        <begin position="391"/>
        <end position="410"/>
    </location>
</feature>
<feature type="transmembrane region" description="Helical" evidence="8">
    <location>
        <begin position="143"/>
        <end position="163"/>
    </location>
</feature>
<evidence type="ECO:0000256" key="8">
    <source>
        <dbReference type="SAM" id="Phobius"/>
    </source>
</evidence>
<dbReference type="PANTHER" id="PTHR33908">
    <property type="entry name" value="MANNOSYLTRANSFERASE YKCB-RELATED"/>
    <property type="match status" value="1"/>
</dbReference>
<protein>
    <submittedName>
        <fullName evidence="9">Uncharacterized protein</fullName>
    </submittedName>
</protein>
<dbReference type="InterPro" id="IPR050297">
    <property type="entry name" value="LipidA_mod_glycosyltrf_83"/>
</dbReference>
<organism evidence="9 10">
    <name type="scientific">candidate division WWE3 bacterium CG23_combo_of_CG06-09_8_20_14_all_40_14</name>
    <dbReference type="NCBI Taxonomy" id="1975095"/>
    <lineage>
        <taxon>Bacteria</taxon>
        <taxon>Katanobacteria</taxon>
    </lineage>
</organism>
<reference evidence="9 10" key="1">
    <citation type="submission" date="2017-09" db="EMBL/GenBank/DDBJ databases">
        <title>Depth-based differentiation of microbial function through sediment-hosted aquifers and enrichment of novel symbionts in the deep terrestrial subsurface.</title>
        <authorList>
            <person name="Probst A.J."/>
            <person name="Ladd B."/>
            <person name="Jarett J.K."/>
            <person name="Geller-Mcgrath D.E."/>
            <person name="Sieber C.M."/>
            <person name="Emerson J.B."/>
            <person name="Anantharaman K."/>
            <person name="Thomas B.C."/>
            <person name="Malmstrom R."/>
            <person name="Stieglmeier M."/>
            <person name="Klingl A."/>
            <person name="Woyke T."/>
            <person name="Ryan C.M."/>
            <person name="Banfield J.F."/>
        </authorList>
    </citation>
    <scope>NUCLEOTIDE SEQUENCE [LARGE SCALE GENOMIC DNA]</scope>
    <source>
        <strain evidence="9">CG23_combo_of_CG06-09_8_20_14_all_40_14</strain>
    </source>
</reference>
<dbReference type="AlphaFoldDB" id="A0A2G9XCA4"/>
<feature type="transmembrane region" description="Helical" evidence="8">
    <location>
        <begin position="362"/>
        <end position="385"/>
    </location>
</feature>
<feature type="transmembrane region" description="Helical" evidence="8">
    <location>
        <begin position="23"/>
        <end position="42"/>
    </location>
</feature>
<comment type="subcellular location">
    <subcellularLocation>
        <location evidence="1">Cell membrane</location>
        <topology evidence="1">Multi-pass membrane protein</topology>
    </subcellularLocation>
</comment>
<dbReference type="GO" id="GO:0009103">
    <property type="term" value="P:lipopolysaccharide biosynthetic process"/>
    <property type="evidence" value="ECO:0007669"/>
    <property type="project" value="UniProtKB-ARBA"/>
</dbReference>
<keyword evidence="7 8" id="KW-0472">Membrane</keyword>
<dbReference type="GO" id="GO:0016763">
    <property type="term" value="F:pentosyltransferase activity"/>
    <property type="evidence" value="ECO:0007669"/>
    <property type="project" value="TreeGrafter"/>
</dbReference>
<gene>
    <name evidence="9" type="ORF">COX53_01605</name>
</gene>
<feature type="transmembrane region" description="Helical" evidence="8">
    <location>
        <begin position="170"/>
        <end position="192"/>
    </location>
</feature>
<evidence type="ECO:0000256" key="3">
    <source>
        <dbReference type="ARBA" id="ARBA00022676"/>
    </source>
</evidence>
<feature type="transmembrane region" description="Helical" evidence="8">
    <location>
        <begin position="113"/>
        <end position="137"/>
    </location>
</feature>
<dbReference type="Proteomes" id="UP000231388">
    <property type="component" value="Unassembled WGS sequence"/>
</dbReference>
<dbReference type="GO" id="GO:0005886">
    <property type="term" value="C:plasma membrane"/>
    <property type="evidence" value="ECO:0007669"/>
    <property type="project" value="UniProtKB-SubCell"/>
</dbReference>
<keyword evidence="6 8" id="KW-1133">Transmembrane helix</keyword>
<evidence type="ECO:0000313" key="10">
    <source>
        <dbReference type="Proteomes" id="UP000231388"/>
    </source>
</evidence>
<evidence type="ECO:0000256" key="1">
    <source>
        <dbReference type="ARBA" id="ARBA00004651"/>
    </source>
</evidence>
<evidence type="ECO:0000256" key="5">
    <source>
        <dbReference type="ARBA" id="ARBA00022692"/>
    </source>
</evidence>
<accession>A0A2G9XCA4</accession>
<feature type="transmembrane region" description="Helical" evidence="8">
    <location>
        <begin position="212"/>
        <end position="232"/>
    </location>
</feature>
<keyword evidence="3" id="KW-0328">Glycosyltransferase</keyword>
<feature type="transmembrane region" description="Helical" evidence="8">
    <location>
        <begin position="417"/>
        <end position="435"/>
    </location>
</feature>
<evidence type="ECO:0000256" key="6">
    <source>
        <dbReference type="ARBA" id="ARBA00022989"/>
    </source>
</evidence>
<feature type="transmembrane region" description="Helical" evidence="8">
    <location>
        <begin position="244"/>
        <end position="267"/>
    </location>
</feature>
<feature type="transmembrane region" description="Helical" evidence="8">
    <location>
        <begin position="72"/>
        <end position="92"/>
    </location>
</feature>
<comment type="caution">
    <text evidence="9">The sequence shown here is derived from an EMBL/GenBank/DDBJ whole genome shotgun (WGS) entry which is preliminary data.</text>
</comment>
<evidence type="ECO:0000256" key="4">
    <source>
        <dbReference type="ARBA" id="ARBA00022679"/>
    </source>
</evidence>
<sequence length="564" mass="64614">MKKDNPYTNLNIIELLKKHIREIILLVIYMGMFIPALSYSYVQPTDPVWVQRGVQFYEAFRHGDFAQTYTKYHPGVILMWITGISYKIFYAFQKIHFGYIRDLFLHQADLYSMYSFIAKFFIVAVIMIVLLYCYSVVKRLINSTFAFWMTFFIITEPFVIGNIRSIHVDALAAFFMFASVISFWALQVGGFSSKKYLVLTGLFTGFALLTKISSLVLFPFFSAGVLVGLHFLKKGVTLVNLFRATKFLLLISAISLLVFSALFPAMWVNPIGTVQRIVTDGFLDTALNEESSRIVLSGDIASLTYKYLSYFVQIVFRTSPLVLVGSLLGLLIFIWCPFYSHKIIEASNYGLKLFSSGIVPKGLSRMSLLLFYSLVFILGYYLMISISDKKIFRYILPLYPFLAIFAAYGVSLGVRPLRGLTPIFVPIFVILYQLFQPLSVYPNFFAYFNPLLGGIETASKVISINQDATGYYIVGEYLNQKPNAENITVGCYDSGPMSTYFRGHTVKLKLLDVSAEYAKDLDYILLPVQEGWQYLPKEDYALDKVFRINNFDYWYLFRRGYSTL</sequence>
<dbReference type="EMBL" id="PCQY01000020">
    <property type="protein sequence ID" value="PIP04594.1"/>
    <property type="molecule type" value="Genomic_DNA"/>
</dbReference>
<evidence type="ECO:0000313" key="9">
    <source>
        <dbReference type="EMBL" id="PIP04594.1"/>
    </source>
</evidence>
<keyword evidence="4" id="KW-0808">Transferase</keyword>